<keyword evidence="2" id="KW-0479">Metal-binding</keyword>
<dbReference type="GO" id="GO:0016787">
    <property type="term" value="F:hydrolase activity"/>
    <property type="evidence" value="ECO:0007669"/>
    <property type="project" value="UniProtKB-KW"/>
</dbReference>
<proteinExistence type="inferred from homology"/>
<protein>
    <submittedName>
        <fullName evidence="7">Glyoxylase-like metal-dependent hydrolase (Beta-lactamase superfamily II)</fullName>
    </submittedName>
</protein>
<evidence type="ECO:0000259" key="6">
    <source>
        <dbReference type="SMART" id="SM00849"/>
    </source>
</evidence>
<feature type="domain" description="Metallo-beta-lactamase" evidence="6">
    <location>
        <begin position="55"/>
        <end position="259"/>
    </location>
</feature>
<dbReference type="SMART" id="SM00849">
    <property type="entry name" value="Lactamase_B"/>
    <property type="match status" value="1"/>
</dbReference>
<dbReference type="InterPro" id="IPR036866">
    <property type="entry name" value="RibonucZ/Hydroxyglut_hydro"/>
</dbReference>
<evidence type="ECO:0000256" key="5">
    <source>
        <dbReference type="SAM" id="SignalP"/>
    </source>
</evidence>
<evidence type="ECO:0000313" key="8">
    <source>
        <dbReference type="Proteomes" id="UP000238338"/>
    </source>
</evidence>
<evidence type="ECO:0000313" key="7">
    <source>
        <dbReference type="EMBL" id="PQV59120.1"/>
    </source>
</evidence>
<dbReference type="EMBL" id="PVEP01000001">
    <property type="protein sequence ID" value="PQV59120.1"/>
    <property type="molecule type" value="Genomic_DNA"/>
</dbReference>
<evidence type="ECO:0000256" key="3">
    <source>
        <dbReference type="ARBA" id="ARBA00022801"/>
    </source>
</evidence>
<keyword evidence="5" id="KW-0732">Signal</keyword>
<dbReference type="PANTHER" id="PTHR42978">
    <property type="entry name" value="QUORUM-QUENCHING LACTONASE YTNP-RELATED-RELATED"/>
    <property type="match status" value="1"/>
</dbReference>
<keyword evidence="8" id="KW-1185">Reference proteome</keyword>
<dbReference type="PANTHER" id="PTHR42978:SF3">
    <property type="entry name" value="BLR3078 PROTEIN"/>
    <property type="match status" value="1"/>
</dbReference>
<comment type="similarity">
    <text evidence="1">Belongs to the metallo-beta-lactamase superfamily.</text>
</comment>
<keyword evidence="3 7" id="KW-0378">Hydrolase</keyword>
<dbReference type="Pfam" id="PF00753">
    <property type="entry name" value="Lactamase_B"/>
    <property type="match status" value="1"/>
</dbReference>
<evidence type="ECO:0000256" key="1">
    <source>
        <dbReference type="ARBA" id="ARBA00007749"/>
    </source>
</evidence>
<dbReference type="InterPro" id="IPR051013">
    <property type="entry name" value="MBL_superfamily_lactonases"/>
</dbReference>
<name>A0A2S8SEA3_9RHOB</name>
<dbReference type="Proteomes" id="UP000238338">
    <property type="component" value="Unassembled WGS sequence"/>
</dbReference>
<dbReference type="Gene3D" id="3.60.15.10">
    <property type="entry name" value="Ribonuclease Z/Hydroxyacylglutathione hydrolase-like"/>
    <property type="match status" value="1"/>
</dbReference>
<dbReference type="AlphaFoldDB" id="A0A2S8SEA3"/>
<dbReference type="OrthoDB" id="9773738at2"/>
<sequence length="275" mass="29300">MKLLPPALLIAALSSGATQAAETELWRLDCGTIAVKDMNAFSDNFAYRPAPKTLTNSCYLIRHDGDYLLWDTGLPLALLNAPTDPEAPMSATLTRDLPAQLADIGVTPDRIGRIGISHGHFDHTGQAATFPQATLMIGQPDLAAMEETPPPFGFDPATLNHWRTGNGAVEVVTGDRDIFGDGSVTMLSMPGHTEGEMALLVRLEKTGPVLLSGDVVHFHEQIGAKSVPAFNMSRAESLASMARLEEVAANLNATLVIQHDAADIAKLPAFPQSAK</sequence>
<dbReference type="InterPro" id="IPR001279">
    <property type="entry name" value="Metallo-B-lactamas"/>
</dbReference>
<dbReference type="RefSeq" id="WP_105513318.1">
    <property type="nucleotide sequence ID" value="NZ_PVEP01000001.1"/>
</dbReference>
<feature type="chain" id="PRO_5015666803" evidence="5">
    <location>
        <begin position="21"/>
        <end position="275"/>
    </location>
</feature>
<gene>
    <name evidence="7" type="ORF">LX70_00943</name>
</gene>
<dbReference type="SUPFAM" id="SSF56281">
    <property type="entry name" value="Metallo-hydrolase/oxidoreductase"/>
    <property type="match status" value="1"/>
</dbReference>
<comment type="caution">
    <text evidence="7">The sequence shown here is derived from an EMBL/GenBank/DDBJ whole genome shotgun (WGS) entry which is preliminary data.</text>
</comment>
<feature type="signal peptide" evidence="5">
    <location>
        <begin position="1"/>
        <end position="20"/>
    </location>
</feature>
<evidence type="ECO:0000256" key="4">
    <source>
        <dbReference type="ARBA" id="ARBA00022833"/>
    </source>
</evidence>
<reference evidence="7 8" key="1">
    <citation type="submission" date="2018-02" db="EMBL/GenBank/DDBJ databases">
        <title>Genomic Encyclopedia of Archaeal and Bacterial Type Strains, Phase II (KMG-II): from individual species to whole genera.</title>
        <authorList>
            <person name="Goeker M."/>
        </authorList>
    </citation>
    <scope>NUCLEOTIDE SEQUENCE [LARGE SCALE GENOMIC DNA]</scope>
    <source>
        <strain evidence="7 8">DSM 18921</strain>
    </source>
</reference>
<accession>A0A2S8SEA3</accession>
<dbReference type="CDD" id="cd07729">
    <property type="entry name" value="AHL_lactonase_MBL-fold"/>
    <property type="match status" value="1"/>
</dbReference>
<evidence type="ECO:0000256" key="2">
    <source>
        <dbReference type="ARBA" id="ARBA00022723"/>
    </source>
</evidence>
<dbReference type="GO" id="GO:0046872">
    <property type="term" value="F:metal ion binding"/>
    <property type="evidence" value="ECO:0007669"/>
    <property type="project" value="UniProtKB-KW"/>
</dbReference>
<keyword evidence="4" id="KW-0862">Zinc</keyword>
<organism evidence="7 8">
    <name type="scientific">Albidovulum denitrificans</name>
    <dbReference type="NCBI Taxonomy" id="404881"/>
    <lineage>
        <taxon>Bacteria</taxon>
        <taxon>Pseudomonadati</taxon>
        <taxon>Pseudomonadota</taxon>
        <taxon>Alphaproteobacteria</taxon>
        <taxon>Rhodobacterales</taxon>
        <taxon>Paracoccaceae</taxon>
        <taxon>Albidovulum</taxon>
    </lineage>
</organism>